<dbReference type="InterPro" id="IPR020843">
    <property type="entry name" value="ER"/>
</dbReference>
<protein>
    <submittedName>
        <fullName evidence="3">NADP-dependent oxidoreductase</fullName>
    </submittedName>
</protein>
<dbReference type="InterPro" id="IPR045010">
    <property type="entry name" value="MDR_fam"/>
</dbReference>
<feature type="domain" description="Enoyl reductase (ER)" evidence="2">
    <location>
        <begin position="20"/>
        <end position="335"/>
    </location>
</feature>
<dbReference type="Proteomes" id="UP001162800">
    <property type="component" value="Chromosome"/>
</dbReference>
<dbReference type="EMBL" id="CP106881">
    <property type="protein sequence ID" value="UYG51448.1"/>
    <property type="molecule type" value="Genomic_DNA"/>
</dbReference>
<evidence type="ECO:0000259" key="2">
    <source>
        <dbReference type="SMART" id="SM00829"/>
    </source>
</evidence>
<accession>A0ABY6G8T6</accession>
<keyword evidence="1" id="KW-0560">Oxidoreductase</keyword>
<dbReference type="Gene3D" id="3.90.180.10">
    <property type="entry name" value="Medium-chain alcohol dehydrogenases, catalytic domain"/>
    <property type="match status" value="1"/>
</dbReference>
<dbReference type="PANTHER" id="PTHR43205:SF7">
    <property type="entry name" value="PROSTAGLANDIN REDUCTASE 1"/>
    <property type="match status" value="1"/>
</dbReference>
<dbReference type="InterPro" id="IPR041694">
    <property type="entry name" value="ADH_N_2"/>
</dbReference>
<evidence type="ECO:0000256" key="1">
    <source>
        <dbReference type="ARBA" id="ARBA00023002"/>
    </source>
</evidence>
<evidence type="ECO:0000313" key="4">
    <source>
        <dbReference type="Proteomes" id="UP001162800"/>
    </source>
</evidence>
<dbReference type="Gene3D" id="3.40.50.720">
    <property type="entry name" value="NAD(P)-binding Rossmann-like Domain"/>
    <property type="match status" value="1"/>
</dbReference>
<dbReference type="PANTHER" id="PTHR43205">
    <property type="entry name" value="PROSTAGLANDIN REDUCTASE"/>
    <property type="match status" value="1"/>
</dbReference>
<dbReference type="InterPro" id="IPR011032">
    <property type="entry name" value="GroES-like_sf"/>
</dbReference>
<dbReference type="SMART" id="SM00829">
    <property type="entry name" value="PKS_ER"/>
    <property type="match status" value="1"/>
</dbReference>
<gene>
    <name evidence="3" type="ORF">M9799_15510</name>
</gene>
<dbReference type="RefSeq" id="WP_231042223.1">
    <property type="nucleotide sequence ID" value="NZ_CP106881.1"/>
</dbReference>
<name>A0ABY6G8T6_9BURK</name>
<keyword evidence="4" id="KW-1185">Reference proteome</keyword>
<sequence length="338" mass="35971">MTVNQQIILDSRPQGEASEGNFRLVQAEVPALRDGEVLVRHHYLSLDPYMRGRMNDSKSYAASQPLGEVMIGGTVGEVVESRHPKFAAGDQVVGMGGWQEYSVVDGNAPGMLRKVDTTHVPLSHYLGAVGMPGVTAWYGLVKIIAPKAGETVVVSAATGAVGSAFGALAKARGLRVVGIAGGPEKCRYATEELGFDECIDYRVHGDVKSMSQALKQACPDGIDGYYENVGGYILDAVLLRTNAFARIAVCGMIAGYDGQPLPLQNPALILINRLKIEGFIVSEHMEVWPEALKELGTLVGSGKLRPRETVAQGLAAAPAAFLGLLKGKNFGKQLVKLV</sequence>
<dbReference type="InterPro" id="IPR036291">
    <property type="entry name" value="NAD(P)-bd_dom_sf"/>
</dbReference>
<dbReference type="SUPFAM" id="SSF51735">
    <property type="entry name" value="NAD(P)-binding Rossmann-fold domains"/>
    <property type="match status" value="1"/>
</dbReference>
<dbReference type="Pfam" id="PF16884">
    <property type="entry name" value="ADH_N_2"/>
    <property type="match status" value="1"/>
</dbReference>
<organism evidence="3 4">
    <name type="scientific">Comamonas endophytica</name>
    <dbReference type="NCBI Taxonomy" id="2949090"/>
    <lineage>
        <taxon>Bacteria</taxon>
        <taxon>Pseudomonadati</taxon>
        <taxon>Pseudomonadota</taxon>
        <taxon>Betaproteobacteria</taxon>
        <taxon>Burkholderiales</taxon>
        <taxon>Comamonadaceae</taxon>
        <taxon>Comamonas</taxon>
    </lineage>
</organism>
<reference evidence="3" key="1">
    <citation type="submission" date="2022-09" db="EMBL/GenBank/DDBJ databases">
        <title>The complete genome of Acidovorax sp. 5MLIR.</title>
        <authorList>
            <person name="Liu L."/>
            <person name="Yue J."/>
            <person name="Yang F."/>
            <person name="Yuan J."/>
            <person name="Li L."/>
        </authorList>
    </citation>
    <scope>NUCLEOTIDE SEQUENCE</scope>
    <source>
        <strain evidence="3">5MLIR</strain>
    </source>
</reference>
<dbReference type="InterPro" id="IPR013149">
    <property type="entry name" value="ADH-like_C"/>
</dbReference>
<dbReference type="Pfam" id="PF00107">
    <property type="entry name" value="ADH_zinc_N"/>
    <property type="match status" value="1"/>
</dbReference>
<dbReference type="CDD" id="cd05288">
    <property type="entry name" value="PGDH"/>
    <property type="match status" value="1"/>
</dbReference>
<dbReference type="SUPFAM" id="SSF50129">
    <property type="entry name" value="GroES-like"/>
    <property type="match status" value="1"/>
</dbReference>
<evidence type="ECO:0000313" key="3">
    <source>
        <dbReference type="EMBL" id="UYG51448.1"/>
    </source>
</evidence>
<proteinExistence type="predicted"/>